<dbReference type="EMBL" id="BLLK01000019">
    <property type="protein sequence ID" value="GFH43942.1"/>
    <property type="molecule type" value="Genomic_DNA"/>
</dbReference>
<accession>A0AAD3CD56</accession>
<dbReference type="Gene3D" id="3.40.1090.10">
    <property type="entry name" value="Cytosolic phospholipase A2 catalytic domain"/>
    <property type="match status" value="1"/>
</dbReference>
<evidence type="ECO:0000256" key="5">
    <source>
        <dbReference type="SAM" id="MobiDB-lite"/>
    </source>
</evidence>
<keyword evidence="8" id="KW-1185">Reference proteome</keyword>
<organism evidence="7 8">
    <name type="scientific">Chaetoceros tenuissimus</name>
    <dbReference type="NCBI Taxonomy" id="426638"/>
    <lineage>
        <taxon>Eukaryota</taxon>
        <taxon>Sar</taxon>
        <taxon>Stramenopiles</taxon>
        <taxon>Ochrophyta</taxon>
        <taxon>Bacillariophyta</taxon>
        <taxon>Coscinodiscophyceae</taxon>
        <taxon>Chaetocerotophycidae</taxon>
        <taxon>Chaetocerotales</taxon>
        <taxon>Chaetocerotaceae</taxon>
        <taxon>Chaetoceros</taxon>
    </lineage>
</organism>
<dbReference type="PANTHER" id="PTHR24185">
    <property type="entry name" value="CALCIUM-INDEPENDENT PHOSPHOLIPASE A2-GAMMA"/>
    <property type="match status" value="1"/>
</dbReference>
<dbReference type="PANTHER" id="PTHR24185:SF1">
    <property type="entry name" value="CALCIUM-INDEPENDENT PHOSPHOLIPASE A2-GAMMA"/>
    <property type="match status" value="1"/>
</dbReference>
<evidence type="ECO:0000256" key="3">
    <source>
        <dbReference type="ARBA" id="ARBA00023098"/>
    </source>
</evidence>
<dbReference type="GO" id="GO:0006631">
    <property type="term" value="P:fatty acid metabolic process"/>
    <property type="evidence" value="ECO:0007669"/>
    <property type="project" value="TreeGrafter"/>
</dbReference>
<feature type="compositionally biased region" description="Basic and acidic residues" evidence="5">
    <location>
        <begin position="437"/>
        <end position="454"/>
    </location>
</feature>
<feature type="region of interest" description="Disordered" evidence="5">
    <location>
        <begin position="418"/>
        <end position="454"/>
    </location>
</feature>
<keyword evidence="2 4" id="KW-0442">Lipid degradation</keyword>
<feature type="short sequence motif" description="DGA/G" evidence="4">
    <location>
        <begin position="244"/>
        <end position="246"/>
    </location>
</feature>
<gene>
    <name evidence="7" type="ORF">CTEN210_00416</name>
</gene>
<feature type="active site" description="Nucleophile" evidence="4">
    <location>
        <position position="109"/>
    </location>
</feature>
<sequence length="454" mass="51641">MPSYEKKESFEHKRKRLASVKVWVKNFMDADQKNKNILETFEKNAELDLANTINTNDIDPNAKPINILVVEGGGMKGYAAIATVEAIQDNYLEKDQDFFGQFDLIAGTSVGGMSALLVSHYWSLGCTTDEVISKGRDVMDDIRDNGFSKINFGNLLCCNQLIEKKNSKERDEETLEEIEDREIEPLIGRTYEYPNAPIDEDVPKLAHSSSGMKMYEAMAATGSPPVLVDRVRAKVDEKMRIMADGGLFQNCPLALAIDEASRLYPGRPIGVIVDLGYTDNEELFVHRTLETARLKHRDMHFQRFAANDIMKDFSAIETNIHTIAEMEENVKEYVINTPRVRNTTFETMRRLFASEPRSFSNVEKDDHRATAGKIMSDLGKSVAFQRRQRMRASVAHNHLHPQSRFDFAKSILGLQTITEPQTINSTDEEEQSSSFFPRDDESTIHEKFTEEWDC</sequence>
<dbReference type="SUPFAM" id="SSF52151">
    <property type="entry name" value="FabD/lysophospholipase-like"/>
    <property type="match status" value="1"/>
</dbReference>
<feature type="short sequence motif" description="GXGXXG" evidence="4">
    <location>
        <begin position="72"/>
        <end position="77"/>
    </location>
</feature>
<comment type="caution">
    <text evidence="7">The sequence shown here is derived from an EMBL/GenBank/DDBJ whole genome shotgun (WGS) entry which is preliminary data.</text>
</comment>
<dbReference type="GO" id="GO:0004620">
    <property type="term" value="F:phospholipase activity"/>
    <property type="evidence" value="ECO:0007669"/>
    <property type="project" value="TreeGrafter"/>
</dbReference>
<keyword evidence="3 4" id="KW-0443">Lipid metabolism</keyword>
<protein>
    <recommendedName>
        <fullName evidence="6">PNPLA domain-containing protein</fullName>
    </recommendedName>
</protein>
<dbReference type="GO" id="GO:0016020">
    <property type="term" value="C:membrane"/>
    <property type="evidence" value="ECO:0007669"/>
    <property type="project" value="TreeGrafter"/>
</dbReference>
<dbReference type="InterPro" id="IPR002641">
    <property type="entry name" value="PNPLA_dom"/>
</dbReference>
<evidence type="ECO:0000256" key="4">
    <source>
        <dbReference type="PROSITE-ProRule" id="PRU01161"/>
    </source>
</evidence>
<reference evidence="7 8" key="1">
    <citation type="journal article" date="2021" name="Sci. Rep.">
        <title>The genome of the diatom Chaetoceros tenuissimus carries an ancient integrated fragment of an extant virus.</title>
        <authorList>
            <person name="Hongo Y."/>
            <person name="Kimura K."/>
            <person name="Takaki Y."/>
            <person name="Yoshida Y."/>
            <person name="Baba S."/>
            <person name="Kobayashi G."/>
            <person name="Nagasaki K."/>
            <person name="Hano T."/>
            <person name="Tomaru Y."/>
        </authorList>
    </citation>
    <scope>NUCLEOTIDE SEQUENCE [LARGE SCALE GENOMIC DNA]</scope>
    <source>
        <strain evidence="7 8">NIES-3715</strain>
    </source>
</reference>
<feature type="active site" description="Proton acceptor" evidence="4">
    <location>
        <position position="244"/>
    </location>
</feature>
<dbReference type="GO" id="GO:0016042">
    <property type="term" value="P:lipid catabolic process"/>
    <property type="evidence" value="ECO:0007669"/>
    <property type="project" value="UniProtKB-UniRule"/>
</dbReference>
<dbReference type="AlphaFoldDB" id="A0AAD3CD56"/>
<evidence type="ECO:0000259" key="6">
    <source>
        <dbReference type="PROSITE" id="PS51635"/>
    </source>
</evidence>
<dbReference type="Proteomes" id="UP001054902">
    <property type="component" value="Unassembled WGS sequence"/>
</dbReference>
<feature type="domain" description="PNPLA" evidence="6">
    <location>
        <begin position="68"/>
        <end position="257"/>
    </location>
</feature>
<feature type="short sequence motif" description="GXSXG" evidence="4">
    <location>
        <begin position="107"/>
        <end position="111"/>
    </location>
</feature>
<evidence type="ECO:0000256" key="1">
    <source>
        <dbReference type="ARBA" id="ARBA00022801"/>
    </source>
</evidence>
<evidence type="ECO:0000313" key="8">
    <source>
        <dbReference type="Proteomes" id="UP001054902"/>
    </source>
</evidence>
<dbReference type="PROSITE" id="PS51635">
    <property type="entry name" value="PNPLA"/>
    <property type="match status" value="1"/>
</dbReference>
<name>A0AAD3CD56_9STRA</name>
<proteinExistence type="predicted"/>
<keyword evidence="1 4" id="KW-0378">Hydrolase</keyword>
<dbReference type="InterPro" id="IPR016035">
    <property type="entry name" value="Acyl_Trfase/lysoPLipase"/>
</dbReference>
<evidence type="ECO:0000313" key="7">
    <source>
        <dbReference type="EMBL" id="GFH43942.1"/>
    </source>
</evidence>
<evidence type="ECO:0000256" key="2">
    <source>
        <dbReference type="ARBA" id="ARBA00022963"/>
    </source>
</evidence>
<dbReference type="Pfam" id="PF01734">
    <property type="entry name" value="Patatin"/>
    <property type="match status" value="1"/>
</dbReference>